<feature type="transmembrane region" description="Helical" evidence="2">
    <location>
        <begin position="21"/>
        <end position="46"/>
    </location>
</feature>
<evidence type="ECO:0000313" key="4">
    <source>
        <dbReference type="Proteomes" id="UP000253370"/>
    </source>
</evidence>
<keyword evidence="2" id="KW-0472">Membrane</keyword>
<evidence type="ECO:0000256" key="2">
    <source>
        <dbReference type="SAM" id="Phobius"/>
    </source>
</evidence>
<name>A0A365UC07_9RHOB</name>
<dbReference type="AlphaFoldDB" id="A0A365UC07"/>
<keyword evidence="2" id="KW-0812">Transmembrane</keyword>
<evidence type="ECO:0000256" key="1">
    <source>
        <dbReference type="SAM" id="MobiDB-lite"/>
    </source>
</evidence>
<gene>
    <name evidence="3" type="ORF">DRV85_03805</name>
</gene>
<proteinExistence type="predicted"/>
<keyword evidence="2" id="KW-1133">Transmembrane helix</keyword>
<sequence>MREAPQDVPRARGGDAAGHTAPAGLAIVAVLVSGPVALIGFVAALLLGKGPLAALGIAFIAQVILVAGVIALGRLVPVRRQRSRRAGCDVSDTEAGQTETERGTR</sequence>
<feature type="transmembrane region" description="Helical" evidence="2">
    <location>
        <begin position="52"/>
        <end position="76"/>
    </location>
</feature>
<organism evidence="3 4">
    <name type="scientific">Rhodosalinus halophilus</name>
    <dbReference type="NCBI Taxonomy" id="2259333"/>
    <lineage>
        <taxon>Bacteria</taxon>
        <taxon>Pseudomonadati</taxon>
        <taxon>Pseudomonadota</taxon>
        <taxon>Alphaproteobacteria</taxon>
        <taxon>Rhodobacterales</taxon>
        <taxon>Paracoccaceae</taxon>
        <taxon>Rhodosalinus</taxon>
    </lineage>
</organism>
<evidence type="ECO:0000313" key="3">
    <source>
        <dbReference type="EMBL" id="RBI86568.1"/>
    </source>
</evidence>
<dbReference type="EMBL" id="QNTQ01000004">
    <property type="protein sequence ID" value="RBI86568.1"/>
    <property type="molecule type" value="Genomic_DNA"/>
</dbReference>
<dbReference type="Proteomes" id="UP000253370">
    <property type="component" value="Unassembled WGS sequence"/>
</dbReference>
<accession>A0A365UC07</accession>
<comment type="caution">
    <text evidence="3">The sequence shown here is derived from an EMBL/GenBank/DDBJ whole genome shotgun (WGS) entry which is preliminary data.</text>
</comment>
<keyword evidence="4" id="KW-1185">Reference proteome</keyword>
<feature type="region of interest" description="Disordered" evidence="1">
    <location>
        <begin position="81"/>
        <end position="105"/>
    </location>
</feature>
<reference evidence="3 4" key="1">
    <citation type="submission" date="2018-07" db="EMBL/GenBank/DDBJ databases">
        <title>Rhodosalinus sp. strain E84T genomic sequence and assembly.</title>
        <authorList>
            <person name="Liu Z.-W."/>
            <person name="Lu D.-C."/>
        </authorList>
    </citation>
    <scope>NUCLEOTIDE SEQUENCE [LARGE SCALE GENOMIC DNA]</scope>
    <source>
        <strain evidence="3 4">E84</strain>
    </source>
</reference>
<protein>
    <submittedName>
        <fullName evidence="3">Uncharacterized protein</fullName>
    </submittedName>
</protein>